<sequence>MNKVTCGPPDSDGEDGESLDPTVSSAARNIWVHEASTREELRKEIAAAQKAKQALEKKKQAAGKKMSNGEAALVSAVASELDKSGGSGNVL</sequence>
<dbReference type="EMBL" id="JASBWT010000055">
    <property type="protein sequence ID" value="KAJ9091358.1"/>
    <property type="molecule type" value="Genomic_DNA"/>
</dbReference>
<accession>A0ACC2UWB8</accession>
<keyword evidence="2" id="KW-1185">Reference proteome</keyword>
<name>A0ACC2UWB8_9TREE</name>
<dbReference type="Proteomes" id="UP001227268">
    <property type="component" value="Unassembled WGS sequence"/>
</dbReference>
<gene>
    <name evidence="1" type="ORF">QFC21_007253</name>
</gene>
<proteinExistence type="predicted"/>
<comment type="caution">
    <text evidence="1">The sequence shown here is derived from an EMBL/GenBank/DDBJ whole genome shotgun (WGS) entry which is preliminary data.</text>
</comment>
<reference evidence="1" key="1">
    <citation type="submission" date="2023-04" db="EMBL/GenBank/DDBJ databases">
        <title>Draft Genome sequencing of Naganishia species isolated from polar environments using Oxford Nanopore Technology.</title>
        <authorList>
            <person name="Leo P."/>
            <person name="Venkateswaran K."/>
        </authorList>
    </citation>
    <scope>NUCLEOTIDE SEQUENCE</scope>
    <source>
        <strain evidence="1">MNA-CCFEE 5423</strain>
    </source>
</reference>
<protein>
    <submittedName>
        <fullName evidence="1">Uncharacterized protein</fullName>
    </submittedName>
</protein>
<evidence type="ECO:0000313" key="1">
    <source>
        <dbReference type="EMBL" id="KAJ9091358.1"/>
    </source>
</evidence>
<evidence type="ECO:0000313" key="2">
    <source>
        <dbReference type="Proteomes" id="UP001227268"/>
    </source>
</evidence>
<organism evidence="1 2">
    <name type="scientific">Naganishia friedmannii</name>
    <dbReference type="NCBI Taxonomy" id="89922"/>
    <lineage>
        <taxon>Eukaryota</taxon>
        <taxon>Fungi</taxon>
        <taxon>Dikarya</taxon>
        <taxon>Basidiomycota</taxon>
        <taxon>Agaricomycotina</taxon>
        <taxon>Tremellomycetes</taxon>
        <taxon>Filobasidiales</taxon>
        <taxon>Filobasidiaceae</taxon>
        <taxon>Naganishia</taxon>
    </lineage>
</organism>